<reference evidence="2" key="1">
    <citation type="submission" date="2018-02" db="EMBL/GenBank/DDBJ databases">
        <title>Genome sequence of Desulfocucumis palustris strain NAW-5.</title>
        <authorList>
            <person name="Watanabe M."/>
            <person name="Kojima H."/>
            <person name="Fukui M."/>
        </authorList>
    </citation>
    <scope>NUCLEOTIDE SEQUENCE [LARGE SCALE GENOMIC DNA]</scope>
    <source>
        <strain evidence="2">NAW-5</strain>
    </source>
</reference>
<dbReference type="AlphaFoldDB" id="A0A2L2XIC7"/>
<organism evidence="1 2">
    <name type="scientific">Desulfocucumis palustris</name>
    <dbReference type="NCBI Taxonomy" id="1898651"/>
    <lineage>
        <taxon>Bacteria</taxon>
        <taxon>Bacillati</taxon>
        <taxon>Bacillota</taxon>
        <taxon>Clostridia</taxon>
        <taxon>Eubacteriales</taxon>
        <taxon>Desulfocucumaceae</taxon>
        <taxon>Desulfocucumis</taxon>
    </lineage>
</organism>
<name>A0A2L2XIC7_9FIRM</name>
<dbReference type="Proteomes" id="UP000239549">
    <property type="component" value="Unassembled WGS sequence"/>
</dbReference>
<gene>
    <name evidence="1" type="ORF">DCCM_3097</name>
</gene>
<dbReference type="EMBL" id="BFAV01000125">
    <property type="protein sequence ID" value="GBF33986.1"/>
    <property type="molecule type" value="Genomic_DNA"/>
</dbReference>
<evidence type="ECO:0000313" key="1">
    <source>
        <dbReference type="EMBL" id="GBF33986.1"/>
    </source>
</evidence>
<evidence type="ECO:0000313" key="2">
    <source>
        <dbReference type="Proteomes" id="UP000239549"/>
    </source>
</evidence>
<protein>
    <submittedName>
        <fullName evidence="1">Uncharacterized protein</fullName>
    </submittedName>
</protein>
<comment type="caution">
    <text evidence="1">The sequence shown here is derived from an EMBL/GenBank/DDBJ whole genome shotgun (WGS) entry which is preliminary data.</text>
</comment>
<proteinExistence type="predicted"/>
<sequence length="58" mass="6213">MEPPPVKVGKKKEDSGSNPETLVAVILEATPGFFYEGPHQNKTFFPSVFSEGSCSLGV</sequence>
<keyword evidence="2" id="KW-1185">Reference proteome</keyword>
<accession>A0A2L2XIC7</accession>